<dbReference type="EMBL" id="ALBS01000332">
    <property type="protein sequence ID" value="EJT45205.1"/>
    <property type="molecule type" value="Genomic_DNA"/>
</dbReference>
<feature type="compositionally biased region" description="Low complexity" evidence="4">
    <location>
        <begin position="1161"/>
        <end position="1173"/>
    </location>
</feature>
<feature type="region of interest" description="Disordered" evidence="4">
    <location>
        <begin position="1152"/>
        <end position="1305"/>
    </location>
</feature>
<feature type="compositionally biased region" description="Polar residues" evidence="4">
    <location>
        <begin position="1252"/>
        <end position="1270"/>
    </location>
</feature>
<feature type="region of interest" description="Disordered" evidence="4">
    <location>
        <begin position="965"/>
        <end position="987"/>
    </location>
</feature>
<evidence type="ECO:0000313" key="7">
    <source>
        <dbReference type="Proteomes" id="UP000002748"/>
    </source>
</evidence>
<dbReference type="Pfam" id="PF02187">
    <property type="entry name" value="GAS2"/>
    <property type="match status" value="1"/>
</dbReference>
<gene>
    <name evidence="6" type="ORF">A1Q1_06437</name>
</gene>
<dbReference type="VEuPathDB" id="FungiDB:A1Q1_06437"/>
<dbReference type="Gene3D" id="3.30.920.20">
    <property type="entry name" value="Gas2-like domain"/>
    <property type="match status" value="1"/>
</dbReference>
<feature type="domain" description="GAR" evidence="5">
    <location>
        <begin position="1304"/>
        <end position="1387"/>
    </location>
</feature>
<dbReference type="InterPro" id="IPR036534">
    <property type="entry name" value="GAR_dom_sf"/>
</dbReference>
<evidence type="ECO:0000256" key="2">
    <source>
        <dbReference type="ARBA" id="ARBA00022490"/>
    </source>
</evidence>
<dbReference type="Proteomes" id="UP000002748">
    <property type="component" value="Unassembled WGS sequence"/>
</dbReference>
<feature type="compositionally biased region" description="Low complexity" evidence="4">
    <location>
        <begin position="1189"/>
        <end position="1200"/>
    </location>
</feature>
<dbReference type="KEGG" id="tasa:A1Q1_06437"/>
<evidence type="ECO:0000256" key="4">
    <source>
        <dbReference type="SAM" id="MobiDB-lite"/>
    </source>
</evidence>
<feature type="compositionally biased region" description="Low complexity" evidence="4">
    <location>
        <begin position="205"/>
        <end position="215"/>
    </location>
</feature>
<dbReference type="SUPFAM" id="SSF143575">
    <property type="entry name" value="GAS2 domain-like"/>
    <property type="match status" value="1"/>
</dbReference>
<feature type="region of interest" description="Disordered" evidence="4">
    <location>
        <begin position="1439"/>
        <end position="1531"/>
    </location>
</feature>
<proteinExistence type="predicted"/>
<accession>J4U5F2</accession>
<reference evidence="6 7" key="1">
    <citation type="journal article" date="2012" name="Eukaryot. Cell">
        <title>Draft genome sequence of CBS 2479, the standard type strain of Trichosporon asahii.</title>
        <authorList>
            <person name="Yang R.Y."/>
            <person name="Li H.T."/>
            <person name="Zhu H."/>
            <person name="Zhou G.P."/>
            <person name="Wang M."/>
            <person name="Wang L."/>
        </authorList>
    </citation>
    <scope>NUCLEOTIDE SEQUENCE [LARGE SCALE GENOMIC DNA]</scope>
    <source>
        <strain evidence="7">ATCC 90039 / CBS 2479 / JCM 2466 / KCTC 7840 / NCYC 2677 / UAMH 7654</strain>
    </source>
</reference>
<dbReference type="GeneID" id="25989949"/>
<name>J4U5F2_TRIAS</name>
<dbReference type="OrthoDB" id="10017054at2759"/>
<organism evidence="6 7">
    <name type="scientific">Trichosporon asahii var. asahii (strain ATCC 90039 / CBS 2479 / JCM 2466 / KCTC 7840 / NBRC 103889/ NCYC 2677 / UAMH 7654)</name>
    <name type="common">Yeast</name>
    <dbReference type="NCBI Taxonomy" id="1186058"/>
    <lineage>
        <taxon>Eukaryota</taxon>
        <taxon>Fungi</taxon>
        <taxon>Dikarya</taxon>
        <taxon>Basidiomycota</taxon>
        <taxon>Agaricomycotina</taxon>
        <taxon>Tremellomycetes</taxon>
        <taxon>Trichosporonales</taxon>
        <taxon>Trichosporonaceae</taxon>
        <taxon>Trichosporon</taxon>
    </lineage>
</organism>
<keyword evidence="3" id="KW-0206">Cytoskeleton</keyword>
<evidence type="ECO:0000259" key="5">
    <source>
        <dbReference type="PROSITE" id="PS51460"/>
    </source>
</evidence>
<dbReference type="HOGENOM" id="CLU_002695_0_0_1"/>
<evidence type="ECO:0000313" key="6">
    <source>
        <dbReference type="EMBL" id="EJT45205.1"/>
    </source>
</evidence>
<evidence type="ECO:0000256" key="3">
    <source>
        <dbReference type="ARBA" id="ARBA00023212"/>
    </source>
</evidence>
<comment type="subcellular location">
    <subcellularLocation>
        <location evidence="1">Cytoplasm</location>
        <location evidence="1">Cytoskeleton</location>
    </subcellularLocation>
</comment>
<protein>
    <recommendedName>
        <fullName evidence="5">GAR domain-containing protein</fullName>
    </recommendedName>
</protein>
<dbReference type="RefSeq" id="XP_014177026.1">
    <property type="nucleotide sequence ID" value="XM_014321551.1"/>
</dbReference>
<feature type="region of interest" description="Disordered" evidence="4">
    <location>
        <begin position="763"/>
        <end position="785"/>
    </location>
</feature>
<dbReference type="GO" id="GO:0005856">
    <property type="term" value="C:cytoskeleton"/>
    <property type="evidence" value="ECO:0007669"/>
    <property type="project" value="UniProtKB-SubCell"/>
</dbReference>
<dbReference type="InterPro" id="IPR003108">
    <property type="entry name" value="GAR_dom"/>
</dbReference>
<dbReference type="GO" id="GO:0008017">
    <property type="term" value="F:microtubule binding"/>
    <property type="evidence" value="ECO:0007669"/>
    <property type="project" value="InterPro"/>
</dbReference>
<feature type="compositionally biased region" description="Basic and acidic residues" evidence="4">
    <location>
        <begin position="1277"/>
        <end position="1286"/>
    </location>
</feature>
<comment type="caution">
    <text evidence="6">The sequence shown here is derived from an EMBL/GenBank/DDBJ whole genome shotgun (WGS) entry which is preliminary data.</text>
</comment>
<evidence type="ECO:0000256" key="1">
    <source>
        <dbReference type="ARBA" id="ARBA00004245"/>
    </source>
</evidence>
<dbReference type="SMART" id="SM00243">
    <property type="entry name" value="GAS2"/>
    <property type="match status" value="1"/>
</dbReference>
<feature type="region of interest" description="Disordered" evidence="4">
    <location>
        <begin position="193"/>
        <end position="217"/>
    </location>
</feature>
<dbReference type="PROSITE" id="PS51460">
    <property type="entry name" value="GAR"/>
    <property type="match status" value="1"/>
</dbReference>
<keyword evidence="2" id="KW-0963">Cytoplasm</keyword>
<sequence length="1531" mass="165323">MSLNRSTGPTQDLSFADQQELLAFIDKRNWFEGKLESLKALPRVYPFVHPYLVADSKSTSGYVRAGADKSEWRLPDRAQLAAWQNERNALEDEVNRFDDGDMERMKQKTRVLTRMPLTQPSTDLVEVTLELIVIIDHLHTLLRDREALLELTALRLQWDDLRFEATRESASVKFDIDHVVEVAQAWMPGAPALDSRSNLKAPVPSKASSSSQGSSLTDALLQTPAGSNAAVGVSPMRQLTPSPVRSASKSALHISILRSQLVGLQTRHRNYAFNLVKRASTVLDRMIDAAGRMKELGGIEGPMEDEANRRKGAVPEAFIEIQESLEEDAKDIGERVTWCSLFEGQSKKAHEYYVACNHSRHLAGQFLTKIELALAEPASSFTHAELNQLFKEASDILPAEIDDTFPRPTHASFPTKDQHNKDIESVLRAVRKEAQDELDIARKALTFYSSLLKARESLQAQQNRVKTLRHQLHQTLLRFEQGVADAPRPSLEDVARNGETHAGWLAAVPDWIDSGDLLVRAASDTQEATTLALMQYRKALQPPMAVKKLAPDTGVPDDLGTIVNDDASDLIDVARRCANLASSVKTDHEALPIILGVRRDNSDVSSDVEELRKKLIGAVNRAAWSSRTSVSAKYEDLDDELQTIVRQAEGAGEELSRLEAIIGNRLPVTMPLKEASTANLEGIDAARRDLGILSRVTRQAKAVASVSSEAAEHLVTLDSARDAISASNDSINDALDNIANIKIIVTEWSDGIARRVPLVSGNSSGFATPRRPSSGPLTPPLTPVGTERDFDVDETTMIDLEMLDDSVRSEINRQSSRVTAALTHLLAASEEIAFKCWTGPVKDATATLSTHSATLRGVIDSLRGEVAGARNADEDAVLDLAKEIQSSALGKLTDPTKDVQEAIGDLNEALSADAHSSVNIQRAADVFSSADDAREEGLNAIAAAEELRTEVDQFVLESELAAETRANAAAAPAPEAPSTPKLNTSQTRNIKALSDKLGALELEAIVHPTPESLKKTPKHRRLPSTHVAKSLTATFASISNNARALAKKDPNQSPDMARLLDEVNRQGALVPDLGGLASVGDAVAACDKAFSKLLDGLDSGNASTCKKLRDEAASAVKALHAVSEPHASDIRVKTERQRIARAWADLRGMADGEAAPPGAISSSVVSSSVVDSDSTARTPEPGLARRRVSSASRSTYSFASTGPGPSSRAHSIRSRFASGGAPSPRPQESPAPRRARKSAPPIPSPSPARSRITTTVPQPFRLSRSNSGSSLAAVEQGQDKVYERPPRRPRKSLAPGPRPKPAPRNINKLDAAVRQVLDTLDVNISVVAAGDKDSDKWHDESGRYWIGTGPKARLCFCRILRSRTVMVRVGGGWVELGRYLIDRCADQLGDVPELPEVEEPQTPSRVTDLSTSPIALTSSSLSAARRYRTFSSARSTVSSSISGISGRDIRTPSRPRASLPLFSSELGLGAPSPETPRRVSAPLSHTTPESLGAGLPGGPGSPLVPIRKASESPSVRNKEREQLSNLPGLGA</sequence>